<evidence type="ECO:0000256" key="5">
    <source>
        <dbReference type="ARBA" id="ARBA00022475"/>
    </source>
</evidence>
<dbReference type="EMBL" id="JAZDWU010000006">
    <property type="protein sequence ID" value="KAK9998686.1"/>
    <property type="molecule type" value="Genomic_DNA"/>
</dbReference>
<evidence type="ECO:0000256" key="12">
    <source>
        <dbReference type="ARBA" id="ARBA00023136"/>
    </source>
</evidence>
<evidence type="ECO:0000256" key="14">
    <source>
        <dbReference type="SAM" id="Phobius"/>
    </source>
</evidence>
<keyword evidence="11 14" id="KW-1133">Transmembrane helix</keyword>
<protein>
    <recommendedName>
        <fullName evidence="15">Legume lectin domain-containing protein</fullName>
    </recommendedName>
</protein>
<evidence type="ECO:0000256" key="3">
    <source>
        <dbReference type="ARBA" id="ARBA00008536"/>
    </source>
</evidence>
<keyword evidence="5" id="KW-1003">Cell membrane</keyword>
<dbReference type="PANTHER" id="PTHR32401">
    <property type="entry name" value="CONCANAVALIN A-LIKE LECTIN FAMILY PROTEIN"/>
    <property type="match status" value="1"/>
</dbReference>
<feature type="transmembrane region" description="Helical" evidence="14">
    <location>
        <begin position="300"/>
        <end position="318"/>
    </location>
</feature>
<feature type="domain" description="Legume lectin" evidence="15">
    <location>
        <begin position="30"/>
        <end position="281"/>
    </location>
</feature>
<accession>A0AAW2CKB4</accession>
<dbReference type="GO" id="GO:0005524">
    <property type="term" value="F:ATP binding"/>
    <property type="evidence" value="ECO:0007669"/>
    <property type="project" value="UniProtKB-KW"/>
</dbReference>
<keyword evidence="9" id="KW-0547">Nucleotide-binding</keyword>
<evidence type="ECO:0000256" key="9">
    <source>
        <dbReference type="ARBA" id="ARBA00022741"/>
    </source>
</evidence>
<dbReference type="InterPro" id="IPR013320">
    <property type="entry name" value="ConA-like_dom_sf"/>
</dbReference>
<comment type="subcellular location">
    <subcellularLocation>
        <location evidence="1">Cell membrane</location>
        <topology evidence="1">Single-pass type I membrane protein</topology>
    </subcellularLocation>
</comment>
<evidence type="ECO:0000256" key="4">
    <source>
        <dbReference type="ARBA" id="ARBA00010217"/>
    </source>
</evidence>
<dbReference type="InterPro" id="IPR001220">
    <property type="entry name" value="Legume_lectin_dom"/>
</dbReference>
<comment type="caution">
    <text evidence="16">The sequence shown here is derived from an EMBL/GenBank/DDBJ whole genome shotgun (WGS) entry which is preliminary data.</text>
</comment>
<evidence type="ECO:0000256" key="6">
    <source>
        <dbReference type="ARBA" id="ARBA00022692"/>
    </source>
</evidence>
<dbReference type="InterPro" id="IPR050258">
    <property type="entry name" value="Leguminous_Lectin"/>
</dbReference>
<keyword evidence="6 14" id="KW-0812">Transmembrane</keyword>
<reference evidence="16 17" key="1">
    <citation type="submission" date="2024-01" db="EMBL/GenBank/DDBJ databases">
        <title>A telomere-to-telomere, gap-free genome of sweet tea (Lithocarpus litseifolius).</title>
        <authorList>
            <person name="Zhou J."/>
        </authorList>
    </citation>
    <scope>NUCLEOTIDE SEQUENCE [LARGE SCALE GENOMIC DNA]</scope>
    <source>
        <strain evidence="16">Zhou-2022a</strain>
        <tissue evidence="16">Leaf</tissue>
    </source>
</reference>
<dbReference type="GO" id="GO:0005886">
    <property type="term" value="C:plasma membrane"/>
    <property type="evidence" value="ECO:0007669"/>
    <property type="project" value="UniProtKB-SubCell"/>
</dbReference>
<keyword evidence="8" id="KW-0430">Lectin</keyword>
<sequence>MLMPMVLHSLQFLIILCIYFICLAFAQNEDQFIYNGFHQANLHLEGSAQIYNGLLQLSSMSPNQVGHAFYTLPSKFNTSSSSGLKSSLSFSTNFVFAMVRQFPNIGGYGLTFTISPSKDFSNASAHPLLGLFNFSNDGLATNHILAIELDTHKNDNFGDIDDNHVGIDVNGLQSVEAATAMYFSNKEGRNISLKLTSGDPMHLWIDYDEAEKILNVTLAPTYIPKPNQPLLSKRIDLSQYLLEYMYVGFSASSAISASYYILGWSFNKSGQSQNLDDSKLPPLLQQGKTKENTGLQTKNLVITVILVLVTITGAVYILRRKKYEEIRED</sequence>
<dbReference type="CDD" id="cd06899">
    <property type="entry name" value="lectin_legume_LecRK_Arcelin_ConA"/>
    <property type="match status" value="1"/>
</dbReference>
<feature type="transmembrane region" description="Helical" evidence="14">
    <location>
        <begin position="241"/>
        <end position="262"/>
    </location>
</feature>
<evidence type="ECO:0000256" key="10">
    <source>
        <dbReference type="ARBA" id="ARBA00022840"/>
    </source>
</evidence>
<comment type="similarity">
    <text evidence="2">Belongs to the leguminous lectin family.</text>
</comment>
<dbReference type="Gene3D" id="2.60.120.200">
    <property type="match status" value="1"/>
</dbReference>
<evidence type="ECO:0000256" key="8">
    <source>
        <dbReference type="ARBA" id="ARBA00022734"/>
    </source>
</evidence>
<keyword evidence="12 14" id="KW-0472">Membrane</keyword>
<evidence type="ECO:0000259" key="15">
    <source>
        <dbReference type="Pfam" id="PF00139"/>
    </source>
</evidence>
<comment type="similarity">
    <text evidence="4">In the C-terminal section; belongs to the protein kinase superfamily. Ser/Thr protein kinase family.</text>
</comment>
<organism evidence="16 17">
    <name type="scientific">Lithocarpus litseifolius</name>
    <dbReference type="NCBI Taxonomy" id="425828"/>
    <lineage>
        <taxon>Eukaryota</taxon>
        <taxon>Viridiplantae</taxon>
        <taxon>Streptophyta</taxon>
        <taxon>Embryophyta</taxon>
        <taxon>Tracheophyta</taxon>
        <taxon>Spermatophyta</taxon>
        <taxon>Magnoliopsida</taxon>
        <taxon>eudicotyledons</taxon>
        <taxon>Gunneridae</taxon>
        <taxon>Pentapetalae</taxon>
        <taxon>rosids</taxon>
        <taxon>fabids</taxon>
        <taxon>Fagales</taxon>
        <taxon>Fagaceae</taxon>
        <taxon>Lithocarpus</taxon>
    </lineage>
</organism>
<dbReference type="AlphaFoldDB" id="A0AAW2CKB4"/>
<keyword evidence="10" id="KW-0067">ATP-binding</keyword>
<comment type="similarity">
    <text evidence="3">In the N-terminal section; belongs to the leguminous lectin family.</text>
</comment>
<evidence type="ECO:0000313" key="16">
    <source>
        <dbReference type="EMBL" id="KAK9998686.1"/>
    </source>
</evidence>
<keyword evidence="13" id="KW-0675">Receptor</keyword>
<evidence type="ECO:0000256" key="13">
    <source>
        <dbReference type="ARBA" id="ARBA00023170"/>
    </source>
</evidence>
<name>A0AAW2CKB4_9ROSI</name>
<evidence type="ECO:0000256" key="7">
    <source>
        <dbReference type="ARBA" id="ARBA00022729"/>
    </source>
</evidence>
<evidence type="ECO:0000313" key="17">
    <source>
        <dbReference type="Proteomes" id="UP001459277"/>
    </source>
</evidence>
<proteinExistence type="inferred from homology"/>
<evidence type="ECO:0000256" key="2">
    <source>
        <dbReference type="ARBA" id="ARBA00007606"/>
    </source>
</evidence>
<gene>
    <name evidence="16" type="ORF">SO802_018289</name>
</gene>
<dbReference type="Proteomes" id="UP001459277">
    <property type="component" value="Unassembled WGS sequence"/>
</dbReference>
<feature type="transmembrane region" description="Helical" evidence="14">
    <location>
        <begin position="6"/>
        <end position="26"/>
    </location>
</feature>
<dbReference type="FunFam" id="2.60.120.200:FF:000096">
    <property type="entry name" value="L-type lectin-domain containing receptor kinase V.9"/>
    <property type="match status" value="1"/>
</dbReference>
<dbReference type="SUPFAM" id="SSF49899">
    <property type="entry name" value="Concanavalin A-like lectins/glucanases"/>
    <property type="match status" value="1"/>
</dbReference>
<evidence type="ECO:0000256" key="11">
    <source>
        <dbReference type="ARBA" id="ARBA00022989"/>
    </source>
</evidence>
<evidence type="ECO:0000256" key="1">
    <source>
        <dbReference type="ARBA" id="ARBA00004251"/>
    </source>
</evidence>
<keyword evidence="7" id="KW-0732">Signal</keyword>
<dbReference type="PANTHER" id="PTHR32401:SF51">
    <property type="entry name" value="NON-SPECIFIC SERINE_THREONINE PROTEIN KINASE"/>
    <property type="match status" value="1"/>
</dbReference>
<keyword evidence="17" id="KW-1185">Reference proteome</keyword>
<dbReference type="GO" id="GO:0030246">
    <property type="term" value="F:carbohydrate binding"/>
    <property type="evidence" value="ECO:0007669"/>
    <property type="project" value="UniProtKB-KW"/>
</dbReference>
<dbReference type="Pfam" id="PF00139">
    <property type="entry name" value="Lectin_legB"/>
    <property type="match status" value="1"/>
</dbReference>